<dbReference type="AlphaFoldDB" id="A0A6J4I0W0"/>
<organism evidence="1">
    <name type="scientific">uncultured Chthoniobacterales bacterium</name>
    <dbReference type="NCBI Taxonomy" id="1836801"/>
    <lineage>
        <taxon>Bacteria</taxon>
        <taxon>Pseudomonadati</taxon>
        <taxon>Verrucomicrobiota</taxon>
        <taxon>Spartobacteria</taxon>
        <taxon>Chthoniobacterales</taxon>
        <taxon>environmental samples</taxon>
    </lineage>
</organism>
<dbReference type="EMBL" id="CADCTA010000061">
    <property type="protein sequence ID" value="CAA9238683.1"/>
    <property type="molecule type" value="Genomic_DNA"/>
</dbReference>
<gene>
    <name evidence="1" type="ORF">AVDCRST_MAG42-1575</name>
</gene>
<name>A0A6J4I0W0_9BACT</name>
<reference evidence="1" key="1">
    <citation type="submission" date="2020-02" db="EMBL/GenBank/DDBJ databases">
        <authorList>
            <person name="Meier V. D."/>
        </authorList>
    </citation>
    <scope>NUCLEOTIDE SEQUENCE</scope>
    <source>
        <strain evidence="1">AVDCRST_MAG42</strain>
    </source>
</reference>
<accession>A0A6J4I0W0</accession>
<sequence length="69" mass="7604">MCAVGALDQRLFAILKSPASAGLFFARVWLRFGGFAADQAFAFSRKDFPQCSCVIFRICVMIRAFSTAC</sequence>
<evidence type="ECO:0000313" key="1">
    <source>
        <dbReference type="EMBL" id="CAA9238683.1"/>
    </source>
</evidence>
<proteinExistence type="predicted"/>
<protein>
    <submittedName>
        <fullName evidence="1">Uncharacterized protein</fullName>
    </submittedName>
</protein>